<evidence type="ECO:0000256" key="1">
    <source>
        <dbReference type="SAM" id="MobiDB-lite"/>
    </source>
</evidence>
<name>A0ABP5SJS6_9ACTN</name>
<proteinExistence type="predicted"/>
<feature type="region of interest" description="Disordered" evidence="1">
    <location>
        <begin position="1"/>
        <end position="66"/>
    </location>
</feature>
<organism evidence="2 3">
    <name type="scientific">Dactylosporangium salmoneum</name>
    <dbReference type="NCBI Taxonomy" id="53361"/>
    <lineage>
        <taxon>Bacteria</taxon>
        <taxon>Bacillati</taxon>
        <taxon>Actinomycetota</taxon>
        <taxon>Actinomycetes</taxon>
        <taxon>Micromonosporales</taxon>
        <taxon>Micromonosporaceae</taxon>
        <taxon>Dactylosporangium</taxon>
    </lineage>
</organism>
<accession>A0ABP5SJS6</accession>
<protein>
    <submittedName>
        <fullName evidence="2">Uncharacterized protein</fullName>
    </submittedName>
</protein>
<comment type="caution">
    <text evidence="2">The sequence shown here is derived from an EMBL/GenBank/DDBJ whole genome shotgun (WGS) entry which is preliminary data.</text>
</comment>
<sequence length="66" mass="7453">MTDPEPHPDIPTRAERQASNAALHTDHVETGFWEDDGRPAAWPDDIEDWTPGTYSPRTRDPGQPPF</sequence>
<keyword evidence="3" id="KW-1185">Reference proteome</keyword>
<dbReference type="EMBL" id="BAAARV010000008">
    <property type="protein sequence ID" value="GAA2332772.1"/>
    <property type="molecule type" value="Genomic_DNA"/>
</dbReference>
<reference evidence="3" key="1">
    <citation type="journal article" date="2019" name="Int. J. Syst. Evol. Microbiol.">
        <title>The Global Catalogue of Microorganisms (GCM) 10K type strain sequencing project: providing services to taxonomists for standard genome sequencing and annotation.</title>
        <authorList>
            <consortium name="The Broad Institute Genomics Platform"/>
            <consortium name="The Broad Institute Genome Sequencing Center for Infectious Disease"/>
            <person name="Wu L."/>
            <person name="Ma J."/>
        </authorList>
    </citation>
    <scope>NUCLEOTIDE SEQUENCE [LARGE SCALE GENOMIC DNA]</scope>
    <source>
        <strain evidence="3">JCM 3272</strain>
    </source>
</reference>
<feature type="compositionally biased region" description="Basic and acidic residues" evidence="1">
    <location>
        <begin position="1"/>
        <end position="16"/>
    </location>
</feature>
<gene>
    <name evidence="2" type="ORF">GCM10010170_011860</name>
</gene>
<dbReference type="Proteomes" id="UP001501444">
    <property type="component" value="Unassembled WGS sequence"/>
</dbReference>
<evidence type="ECO:0000313" key="2">
    <source>
        <dbReference type="EMBL" id="GAA2332772.1"/>
    </source>
</evidence>
<evidence type="ECO:0000313" key="3">
    <source>
        <dbReference type="Proteomes" id="UP001501444"/>
    </source>
</evidence>
<dbReference type="RefSeq" id="WP_344611205.1">
    <property type="nucleotide sequence ID" value="NZ_BAAARV010000008.1"/>
</dbReference>